<feature type="transmembrane region" description="Helical" evidence="8">
    <location>
        <begin position="490"/>
        <end position="508"/>
    </location>
</feature>
<dbReference type="InterPro" id="IPR011701">
    <property type="entry name" value="MFS"/>
</dbReference>
<evidence type="ECO:0000313" key="11">
    <source>
        <dbReference type="Proteomes" id="UP000533306"/>
    </source>
</evidence>
<evidence type="ECO:0000256" key="2">
    <source>
        <dbReference type="ARBA" id="ARBA00008537"/>
    </source>
</evidence>
<dbReference type="Proteomes" id="UP000533306">
    <property type="component" value="Unassembled WGS sequence"/>
</dbReference>
<dbReference type="CDD" id="cd17503">
    <property type="entry name" value="MFS_LmrB_MDR_like"/>
    <property type="match status" value="1"/>
</dbReference>
<keyword evidence="6 8" id="KW-1133">Transmembrane helix</keyword>
<protein>
    <submittedName>
        <fullName evidence="10">EmrB/QacA subfamily drug resistance transporter</fullName>
    </submittedName>
</protein>
<comment type="similarity">
    <text evidence="2">Belongs to the major facilitator superfamily. EmrB family.</text>
</comment>
<evidence type="ECO:0000256" key="1">
    <source>
        <dbReference type="ARBA" id="ARBA00004651"/>
    </source>
</evidence>
<dbReference type="Pfam" id="PF07690">
    <property type="entry name" value="MFS_1"/>
    <property type="match status" value="1"/>
</dbReference>
<dbReference type="InterPro" id="IPR020846">
    <property type="entry name" value="MFS_dom"/>
</dbReference>
<dbReference type="PANTHER" id="PTHR42718:SF9">
    <property type="entry name" value="MAJOR FACILITATOR SUPERFAMILY MULTIDRUG TRANSPORTER MFSC"/>
    <property type="match status" value="1"/>
</dbReference>
<keyword evidence="5 8" id="KW-0812">Transmembrane</keyword>
<sequence length="518" mass="55212">MSSIEGLFDRYGPSYRWFATGTVMIATIAVVLSTTIVNVAIPDVMGAFGISQVQAQWLSTGFLAAMTATMLVTDWADRAFGQRATMVGALAIFMAGSVLGGIAPNETVLTVARVIQGAAAGVVQPLAMILLFQVFPPNQRGAAMGIFGIGVVLAPALGPWIGGLLIDAFSWRYVFYLGIPFALIGIVLSNLFLPVRTQTGPRPGFDWGGMVLLCLFLASILNALTNAQRLGWSSDPILLQFAVAAVAIAGFIWWETTTARPMLDLRLFTSVPFSAASLVAFIMGAGLFGSTYLVPLFVQTIQGLTPTQAGLLLMPSGFVLVVVFPIAGRMSDKVPAGYLIAVGMILFAWSSWLTASVSVDTAFWTLAWWVVISRIGLGLLFPSLTAGSLKVLPRELVAQGSGAINFIRQLGGAFGVNLLAVFLERRTVYHADGLTATQTSHNPATMDLLGTVSGIAKAGGLPDYQQLPAAIQFLSQMIAIQANTLAFHDGFLIVMLVFLIALVPTWMLHRAQRKPHGQ</sequence>
<evidence type="ECO:0000256" key="7">
    <source>
        <dbReference type="ARBA" id="ARBA00023136"/>
    </source>
</evidence>
<feature type="transmembrane region" description="Helical" evidence="8">
    <location>
        <begin position="335"/>
        <end position="355"/>
    </location>
</feature>
<proteinExistence type="inferred from homology"/>
<dbReference type="EMBL" id="JACHEU010000001">
    <property type="protein sequence ID" value="MBB6012274.1"/>
    <property type="molecule type" value="Genomic_DNA"/>
</dbReference>
<feature type="domain" description="Major facilitator superfamily (MFS) profile" evidence="9">
    <location>
        <begin position="19"/>
        <end position="513"/>
    </location>
</feature>
<keyword evidence="11" id="KW-1185">Reference proteome</keyword>
<feature type="transmembrane region" description="Helical" evidence="8">
    <location>
        <begin position="402"/>
        <end position="423"/>
    </location>
</feature>
<comment type="caution">
    <text evidence="10">The sequence shown here is derived from an EMBL/GenBank/DDBJ whole genome shotgun (WGS) entry which is preliminary data.</text>
</comment>
<dbReference type="AlphaFoldDB" id="A0A7W9VTY6"/>
<feature type="transmembrane region" description="Helical" evidence="8">
    <location>
        <begin position="53"/>
        <end position="72"/>
    </location>
</feature>
<feature type="transmembrane region" description="Helical" evidence="8">
    <location>
        <begin position="17"/>
        <end position="41"/>
    </location>
</feature>
<dbReference type="PANTHER" id="PTHR42718">
    <property type="entry name" value="MAJOR FACILITATOR SUPERFAMILY MULTIDRUG TRANSPORTER MFSC"/>
    <property type="match status" value="1"/>
</dbReference>
<dbReference type="InterPro" id="IPR005829">
    <property type="entry name" value="Sugar_transporter_CS"/>
</dbReference>
<dbReference type="GO" id="GO:0005886">
    <property type="term" value="C:plasma membrane"/>
    <property type="evidence" value="ECO:0007669"/>
    <property type="project" value="UniProtKB-SubCell"/>
</dbReference>
<feature type="transmembrane region" description="Helical" evidence="8">
    <location>
        <begin position="84"/>
        <end position="103"/>
    </location>
</feature>
<feature type="transmembrane region" description="Helical" evidence="8">
    <location>
        <begin position="237"/>
        <end position="255"/>
    </location>
</feature>
<dbReference type="InterPro" id="IPR004638">
    <property type="entry name" value="EmrB-like"/>
</dbReference>
<keyword evidence="7 8" id="KW-0472">Membrane</keyword>
<dbReference type="SUPFAM" id="SSF103473">
    <property type="entry name" value="MFS general substrate transporter"/>
    <property type="match status" value="1"/>
</dbReference>
<evidence type="ECO:0000256" key="3">
    <source>
        <dbReference type="ARBA" id="ARBA00022448"/>
    </source>
</evidence>
<evidence type="ECO:0000256" key="8">
    <source>
        <dbReference type="SAM" id="Phobius"/>
    </source>
</evidence>
<keyword evidence="3" id="KW-0813">Transport</keyword>
<feature type="transmembrane region" description="Helical" evidence="8">
    <location>
        <begin position="361"/>
        <end position="381"/>
    </location>
</feature>
<keyword evidence="4" id="KW-1003">Cell membrane</keyword>
<dbReference type="PRINTS" id="PR01036">
    <property type="entry name" value="TCRTETB"/>
</dbReference>
<feature type="transmembrane region" description="Helical" evidence="8">
    <location>
        <begin position="115"/>
        <end position="135"/>
    </location>
</feature>
<feature type="transmembrane region" description="Helical" evidence="8">
    <location>
        <begin position="267"/>
        <end position="289"/>
    </location>
</feature>
<evidence type="ECO:0000259" key="9">
    <source>
        <dbReference type="PROSITE" id="PS50850"/>
    </source>
</evidence>
<gene>
    <name evidence="10" type="ORF">HNR59_001619</name>
</gene>
<dbReference type="InterPro" id="IPR036259">
    <property type="entry name" value="MFS_trans_sf"/>
</dbReference>
<reference evidence="10 11" key="1">
    <citation type="submission" date="2020-08" db="EMBL/GenBank/DDBJ databases">
        <title>Genomic Encyclopedia of Type Strains, Phase IV (KMG-IV): sequencing the most valuable type-strain genomes for metagenomic binning, comparative biology and taxonomic classification.</title>
        <authorList>
            <person name="Goeker M."/>
        </authorList>
    </citation>
    <scope>NUCLEOTIDE SEQUENCE [LARGE SCALE GENOMIC DNA]</scope>
    <source>
        <strain evidence="10 11">DSM 11099</strain>
    </source>
</reference>
<dbReference type="RefSeq" id="WP_183828397.1">
    <property type="nucleotide sequence ID" value="NZ_JACHEU010000001.1"/>
</dbReference>
<dbReference type="Gene3D" id="1.20.1720.10">
    <property type="entry name" value="Multidrug resistance protein D"/>
    <property type="match status" value="1"/>
</dbReference>
<evidence type="ECO:0000256" key="5">
    <source>
        <dbReference type="ARBA" id="ARBA00022692"/>
    </source>
</evidence>
<comment type="subcellular location">
    <subcellularLocation>
        <location evidence="1">Cell membrane</location>
        <topology evidence="1">Multi-pass membrane protein</topology>
    </subcellularLocation>
</comment>
<organism evidence="10 11">
    <name type="scientific">Aquamicrobium lusatiense</name>
    <dbReference type="NCBI Taxonomy" id="89772"/>
    <lineage>
        <taxon>Bacteria</taxon>
        <taxon>Pseudomonadati</taxon>
        <taxon>Pseudomonadota</taxon>
        <taxon>Alphaproteobacteria</taxon>
        <taxon>Hyphomicrobiales</taxon>
        <taxon>Phyllobacteriaceae</taxon>
        <taxon>Aquamicrobium</taxon>
    </lineage>
</organism>
<name>A0A7W9VTY6_9HYPH</name>
<evidence type="ECO:0000256" key="6">
    <source>
        <dbReference type="ARBA" id="ARBA00022989"/>
    </source>
</evidence>
<feature type="transmembrane region" description="Helical" evidence="8">
    <location>
        <begin position="205"/>
        <end position="225"/>
    </location>
</feature>
<dbReference type="PROSITE" id="PS50850">
    <property type="entry name" value="MFS"/>
    <property type="match status" value="1"/>
</dbReference>
<dbReference type="GO" id="GO:0022857">
    <property type="term" value="F:transmembrane transporter activity"/>
    <property type="evidence" value="ECO:0007669"/>
    <property type="project" value="InterPro"/>
</dbReference>
<evidence type="ECO:0000256" key="4">
    <source>
        <dbReference type="ARBA" id="ARBA00022475"/>
    </source>
</evidence>
<feature type="transmembrane region" description="Helical" evidence="8">
    <location>
        <begin position="173"/>
        <end position="193"/>
    </location>
</feature>
<feature type="transmembrane region" description="Helical" evidence="8">
    <location>
        <begin position="309"/>
        <end position="328"/>
    </location>
</feature>
<feature type="transmembrane region" description="Helical" evidence="8">
    <location>
        <begin position="142"/>
        <end position="161"/>
    </location>
</feature>
<accession>A0A7W9VTY6</accession>
<dbReference type="NCBIfam" id="TIGR00711">
    <property type="entry name" value="efflux_EmrB"/>
    <property type="match status" value="1"/>
</dbReference>
<dbReference type="PROSITE" id="PS00217">
    <property type="entry name" value="SUGAR_TRANSPORT_2"/>
    <property type="match status" value="1"/>
</dbReference>
<dbReference type="Gene3D" id="1.20.1250.20">
    <property type="entry name" value="MFS general substrate transporter like domains"/>
    <property type="match status" value="1"/>
</dbReference>
<evidence type="ECO:0000313" key="10">
    <source>
        <dbReference type="EMBL" id="MBB6012274.1"/>
    </source>
</evidence>